<feature type="non-terminal residue" evidence="1">
    <location>
        <position position="1"/>
    </location>
</feature>
<evidence type="ECO:0000313" key="1">
    <source>
        <dbReference type="EMBL" id="KKK90900.1"/>
    </source>
</evidence>
<name>A0A0F8ZYD3_9ZZZZ</name>
<proteinExistence type="predicted"/>
<dbReference type="AlphaFoldDB" id="A0A0F8ZYD3"/>
<reference evidence="1" key="1">
    <citation type="journal article" date="2015" name="Nature">
        <title>Complex archaea that bridge the gap between prokaryotes and eukaryotes.</title>
        <authorList>
            <person name="Spang A."/>
            <person name="Saw J.H."/>
            <person name="Jorgensen S.L."/>
            <person name="Zaremba-Niedzwiedzka K."/>
            <person name="Martijn J."/>
            <person name="Lind A.E."/>
            <person name="van Eijk R."/>
            <person name="Schleper C."/>
            <person name="Guy L."/>
            <person name="Ettema T.J."/>
        </authorList>
    </citation>
    <scope>NUCLEOTIDE SEQUENCE</scope>
</reference>
<sequence length="157" mass="17387">DVSPPVLVQPQGWHAYPAPSWLTAPEAQLIQAREMPVGAGGTENDVYLALTRPPLAGEIAPGFQSDNWVTPNYINVETRSRPTYFVVRRSYDELSSLTATTQCDEDYLTYKAISRIYADRGEDGNERKWGLRAAEIARAMGYGTPGMRIVENPLAIV</sequence>
<comment type="caution">
    <text evidence="1">The sequence shown here is derived from an EMBL/GenBank/DDBJ whole genome shotgun (WGS) entry which is preliminary data.</text>
</comment>
<accession>A0A0F8ZYD3</accession>
<organism evidence="1">
    <name type="scientific">marine sediment metagenome</name>
    <dbReference type="NCBI Taxonomy" id="412755"/>
    <lineage>
        <taxon>unclassified sequences</taxon>
        <taxon>metagenomes</taxon>
        <taxon>ecological metagenomes</taxon>
    </lineage>
</organism>
<protein>
    <submittedName>
        <fullName evidence="1">Uncharacterized protein</fullName>
    </submittedName>
</protein>
<dbReference type="EMBL" id="LAZR01048892">
    <property type="protein sequence ID" value="KKK90900.1"/>
    <property type="molecule type" value="Genomic_DNA"/>
</dbReference>
<gene>
    <name evidence="1" type="ORF">LCGC14_2718370</name>
</gene>